<name>A0AAW0ARK8_9AGAR</name>
<protein>
    <submittedName>
        <fullName evidence="2">Uncharacterized protein</fullName>
    </submittedName>
</protein>
<evidence type="ECO:0000313" key="3">
    <source>
        <dbReference type="Proteomes" id="UP001362999"/>
    </source>
</evidence>
<reference evidence="2 3" key="1">
    <citation type="journal article" date="2024" name="J Genomics">
        <title>Draft genome sequencing and assembly of Favolaschia claudopus CIRM-BRFM 2984 isolated from oak limbs.</title>
        <authorList>
            <person name="Navarro D."/>
            <person name="Drula E."/>
            <person name="Chaduli D."/>
            <person name="Cazenave R."/>
            <person name="Ahrendt S."/>
            <person name="Wang J."/>
            <person name="Lipzen A."/>
            <person name="Daum C."/>
            <person name="Barry K."/>
            <person name="Grigoriev I.V."/>
            <person name="Favel A."/>
            <person name="Rosso M.N."/>
            <person name="Martin F."/>
        </authorList>
    </citation>
    <scope>NUCLEOTIDE SEQUENCE [LARGE SCALE GENOMIC DNA]</scope>
    <source>
        <strain evidence="2 3">CIRM-BRFM 2984</strain>
    </source>
</reference>
<sequence length="509" mass="56717">MPKAYTTIAQASVPPRRPNETSKKPAPLTTEQQKEKRDARQEKQSQIDAAVQEWMEYTNELANKLAKRFDMKARYFLDIFSQGGAHMIHHQENTNPYNAFKSVKAAEAREQGTAMTGGDLHKAHYPEYQALTKDERDTLVEEFDKTKQRNFHLRRDTPRARVQDVSNVVRNMKMLLFGAGQRVGLEGFFCIVRNNVDFKMDPEWYFTSKELEGYMEVVTRKKWSTSEVGMKLEAFAIAGCDAANMLRTSAQKINFMKGEIRALLLKNLVDVSKVSDARLAWKWFEEDVVQRYGVVLEGWTTERIMDPSLLSTSVTVIRKLLDAVKTGECAFRKLSREEAADRLKKWEEEVSAGKVIAKHRAPRCDAGQRGKNSDGENDDGNDDPAPTPPPQAKRVRKSAKAAAAPAASTTLPASRRKPGTGTKILAALSKRANVPQNARNDATTAAALQKLKASRTTRKTQKHISAETIDDSGDDENMSPHSNGGNEGAASDSASGSALVLFNPYLQSH</sequence>
<evidence type="ECO:0000256" key="1">
    <source>
        <dbReference type="SAM" id="MobiDB-lite"/>
    </source>
</evidence>
<dbReference type="EMBL" id="JAWWNJ010000052">
    <property type="protein sequence ID" value="KAK7016039.1"/>
    <property type="molecule type" value="Genomic_DNA"/>
</dbReference>
<feature type="compositionally biased region" description="Low complexity" evidence="1">
    <location>
        <begin position="482"/>
        <end position="496"/>
    </location>
</feature>
<evidence type="ECO:0000313" key="2">
    <source>
        <dbReference type="EMBL" id="KAK7016039.1"/>
    </source>
</evidence>
<proteinExistence type="predicted"/>
<dbReference type="AlphaFoldDB" id="A0AAW0ARK8"/>
<comment type="caution">
    <text evidence="2">The sequence shown here is derived from an EMBL/GenBank/DDBJ whole genome shotgun (WGS) entry which is preliminary data.</text>
</comment>
<feature type="compositionally biased region" description="Basic and acidic residues" evidence="1">
    <location>
        <begin position="362"/>
        <end position="374"/>
    </location>
</feature>
<feature type="region of interest" description="Disordered" evidence="1">
    <location>
        <begin position="359"/>
        <end position="419"/>
    </location>
</feature>
<feature type="region of interest" description="Disordered" evidence="1">
    <location>
        <begin position="1"/>
        <end position="46"/>
    </location>
</feature>
<gene>
    <name evidence="2" type="ORF">R3P38DRAFT_2542991</name>
</gene>
<feature type="compositionally biased region" description="Basic residues" evidence="1">
    <location>
        <begin position="452"/>
        <end position="462"/>
    </location>
</feature>
<dbReference type="Proteomes" id="UP001362999">
    <property type="component" value="Unassembled WGS sequence"/>
</dbReference>
<keyword evidence="3" id="KW-1185">Reference proteome</keyword>
<feature type="compositionally biased region" description="Low complexity" evidence="1">
    <location>
        <begin position="400"/>
        <end position="413"/>
    </location>
</feature>
<feature type="region of interest" description="Disordered" evidence="1">
    <location>
        <begin position="452"/>
        <end position="496"/>
    </location>
</feature>
<organism evidence="2 3">
    <name type="scientific">Favolaschia claudopus</name>
    <dbReference type="NCBI Taxonomy" id="2862362"/>
    <lineage>
        <taxon>Eukaryota</taxon>
        <taxon>Fungi</taxon>
        <taxon>Dikarya</taxon>
        <taxon>Basidiomycota</taxon>
        <taxon>Agaricomycotina</taxon>
        <taxon>Agaricomycetes</taxon>
        <taxon>Agaricomycetidae</taxon>
        <taxon>Agaricales</taxon>
        <taxon>Marasmiineae</taxon>
        <taxon>Mycenaceae</taxon>
        <taxon>Favolaschia</taxon>
    </lineage>
</organism>
<feature type="compositionally biased region" description="Acidic residues" evidence="1">
    <location>
        <begin position="468"/>
        <end position="477"/>
    </location>
</feature>
<feature type="compositionally biased region" description="Basic and acidic residues" evidence="1">
    <location>
        <begin position="32"/>
        <end position="45"/>
    </location>
</feature>
<accession>A0AAW0ARK8</accession>